<dbReference type="AlphaFoldDB" id="A0A5A7TT71"/>
<sequence length="225" mass="26206">MSEVDNVENKQLNVLENVVSHRVDGHIKDDTLYRPNVDPTMIERSIMCHVADDFINDGDEQLYLSSFSSGFEETYQMFLEFDEDLNTAGGWVEVGREYIEFVKGDLQEFMSDYHKHFKKYSDLERTCANPLHMCVRRMEAWHFFCNHYISRAFQVRRPGYSKDLGRGPKPKSHKTMTSASSFLTCICNPKKDIRDVDFTSGTNAEAHRRNELRIERTMIPMVPSV</sequence>
<dbReference type="Proteomes" id="UP000321393">
    <property type="component" value="Unassembled WGS sequence"/>
</dbReference>
<comment type="caution">
    <text evidence="1">The sequence shown here is derived from an EMBL/GenBank/DDBJ whole genome shotgun (WGS) entry which is preliminary data.</text>
</comment>
<protein>
    <submittedName>
        <fullName evidence="1">CACTA en-spm transposon protein</fullName>
    </submittedName>
</protein>
<gene>
    <name evidence="1" type="ORF">E6C27_scaffold1096G00220</name>
</gene>
<organism evidence="1 2">
    <name type="scientific">Cucumis melo var. makuwa</name>
    <name type="common">Oriental melon</name>
    <dbReference type="NCBI Taxonomy" id="1194695"/>
    <lineage>
        <taxon>Eukaryota</taxon>
        <taxon>Viridiplantae</taxon>
        <taxon>Streptophyta</taxon>
        <taxon>Embryophyta</taxon>
        <taxon>Tracheophyta</taxon>
        <taxon>Spermatophyta</taxon>
        <taxon>Magnoliopsida</taxon>
        <taxon>eudicotyledons</taxon>
        <taxon>Gunneridae</taxon>
        <taxon>Pentapetalae</taxon>
        <taxon>rosids</taxon>
        <taxon>fabids</taxon>
        <taxon>Cucurbitales</taxon>
        <taxon>Cucurbitaceae</taxon>
        <taxon>Benincaseae</taxon>
        <taxon>Cucumis</taxon>
    </lineage>
</organism>
<reference evidence="1 2" key="1">
    <citation type="submission" date="2019-08" db="EMBL/GenBank/DDBJ databases">
        <title>Draft genome sequences of two oriental melons (Cucumis melo L. var makuwa).</title>
        <authorList>
            <person name="Kwon S.-Y."/>
        </authorList>
    </citation>
    <scope>NUCLEOTIDE SEQUENCE [LARGE SCALE GENOMIC DNA]</scope>
    <source>
        <strain evidence="2">cv. SW 3</strain>
        <tissue evidence="1">Leaf</tissue>
    </source>
</reference>
<proteinExistence type="predicted"/>
<evidence type="ECO:0000313" key="2">
    <source>
        <dbReference type="Proteomes" id="UP000321393"/>
    </source>
</evidence>
<name>A0A5A7TT71_CUCMM</name>
<evidence type="ECO:0000313" key="1">
    <source>
        <dbReference type="EMBL" id="KAA0046068.1"/>
    </source>
</evidence>
<accession>A0A5A7TT71</accession>
<dbReference type="EMBL" id="SSTE01014389">
    <property type="protein sequence ID" value="KAA0046068.1"/>
    <property type="molecule type" value="Genomic_DNA"/>
</dbReference>